<comment type="similarity">
    <text evidence="6 7">Belongs to the class I-like SAM-binding methyltransferase superfamily. C5-methyltransferase family.</text>
</comment>
<evidence type="ECO:0000256" key="6">
    <source>
        <dbReference type="PROSITE-ProRule" id="PRU01016"/>
    </source>
</evidence>
<dbReference type="InterPro" id="IPR018117">
    <property type="entry name" value="C5_DNA_meth_AS"/>
</dbReference>
<keyword evidence="1 6" id="KW-0489">Methyltransferase</keyword>
<evidence type="ECO:0000256" key="4">
    <source>
        <dbReference type="ARBA" id="ARBA00022747"/>
    </source>
</evidence>
<keyword evidence="4" id="KW-0680">Restriction system</keyword>
<dbReference type="GO" id="GO:0032259">
    <property type="term" value="P:methylation"/>
    <property type="evidence" value="ECO:0007669"/>
    <property type="project" value="UniProtKB-KW"/>
</dbReference>
<feature type="non-terminal residue" evidence="9">
    <location>
        <position position="209"/>
    </location>
</feature>
<dbReference type="Gene3D" id="3.40.50.150">
    <property type="entry name" value="Vaccinia Virus protein VP39"/>
    <property type="match status" value="1"/>
</dbReference>
<gene>
    <name evidence="9" type="ORF">CWN47_36025</name>
</gene>
<evidence type="ECO:0000256" key="3">
    <source>
        <dbReference type="ARBA" id="ARBA00022691"/>
    </source>
</evidence>
<comment type="catalytic activity">
    <reaction evidence="5 8">
        <text>a 2'-deoxycytidine in DNA + S-adenosyl-L-methionine = a 5-methyl-2'-deoxycytidine in DNA + S-adenosyl-L-homocysteine + H(+)</text>
        <dbReference type="Rhea" id="RHEA:13681"/>
        <dbReference type="Rhea" id="RHEA-COMP:11369"/>
        <dbReference type="Rhea" id="RHEA-COMP:11370"/>
        <dbReference type="ChEBI" id="CHEBI:15378"/>
        <dbReference type="ChEBI" id="CHEBI:57856"/>
        <dbReference type="ChEBI" id="CHEBI:59789"/>
        <dbReference type="ChEBI" id="CHEBI:85452"/>
        <dbReference type="ChEBI" id="CHEBI:85454"/>
        <dbReference type="EC" id="2.1.1.37"/>
    </reaction>
</comment>
<feature type="active site" evidence="6">
    <location>
        <position position="57"/>
    </location>
</feature>
<reference evidence="9 10" key="1">
    <citation type="submission" date="2017-11" db="EMBL/GenBank/DDBJ databases">
        <authorList>
            <person name="Han C.G."/>
        </authorList>
    </citation>
    <scope>NUCLEOTIDE SEQUENCE [LARGE SCALE GENOMIC DNA]</scope>
    <source>
        <strain evidence="9 10">A8</strain>
    </source>
</reference>
<dbReference type="AlphaFoldDB" id="A0A2N4YPG3"/>
<dbReference type="NCBIfam" id="TIGR00675">
    <property type="entry name" value="dcm"/>
    <property type="match status" value="1"/>
</dbReference>
<keyword evidence="2 6" id="KW-0808">Transferase</keyword>
<dbReference type="InterPro" id="IPR001525">
    <property type="entry name" value="C5_MeTfrase"/>
</dbReference>
<dbReference type="Proteomes" id="UP000234412">
    <property type="component" value="Unassembled WGS sequence"/>
</dbReference>
<dbReference type="EMBL" id="PIDP01002368">
    <property type="protein sequence ID" value="PLM81206.1"/>
    <property type="molecule type" value="Genomic_DNA"/>
</dbReference>
<name>A0A2N4YPG3_KLEVA</name>
<evidence type="ECO:0000313" key="10">
    <source>
        <dbReference type="Proteomes" id="UP000234412"/>
    </source>
</evidence>
<dbReference type="PROSITE" id="PS51679">
    <property type="entry name" value="SAM_MT_C5"/>
    <property type="match status" value="1"/>
</dbReference>
<dbReference type="InterPro" id="IPR050390">
    <property type="entry name" value="C5-Methyltransferase"/>
</dbReference>
<dbReference type="Pfam" id="PF00145">
    <property type="entry name" value="DNA_methylase"/>
    <property type="match status" value="1"/>
</dbReference>
<dbReference type="GO" id="GO:0009307">
    <property type="term" value="P:DNA restriction-modification system"/>
    <property type="evidence" value="ECO:0007669"/>
    <property type="project" value="UniProtKB-KW"/>
</dbReference>
<proteinExistence type="inferred from homology"/>
<accession>A0A2N4YPG3</accession>
<sequence>VRTYKANWYCDPQQHRFNEDIRDATLSHRPDVSDEEAAQHIRETIPQHDVLLAGFPCQPFSLAGVSKKNAMGRAHGFACETQGTLFFDVVRIIAARQPAIFVLENVKNLKSHDQGRTFRIIMQTLDELGYEVADAGHTGPDDPKVIDGRHFLPQHRERIVLVGFRRDLQLHEGFTLRDIAALYPAVRPTFGELLEPTVDAKFILTPVLW</sequence>
<comment type="caution">
    <text evidence="9">The sequence shown here is derived from an EMBL/GenBank/DDBJ whole genome shotgun (WGS) entry which is preliminary data.</text>
</comment>
<reference evidence="9 10" key="2">
    <citation type="submission" date="2018-01" db="EMBL/GenBank/DDBJ databases">
        <title>Genomic study of Klebsiella pneumoniae.</title>
        <authorList>
            <person name="Yang Y."/>
            <person name="Bicalho R."/>
        </authorList>
    </citation>
    <scope>NUCLEOTIDE SEQUENCE [LARGE SCALE GENOMIC DNA]</scope>
    <source>
        <strain evidence="9 10">A8</strain>
    </source>
</reference>
<dbReference type="PRINTS" id="PR00105">
    <property type="entry name" value="C5METTRFRASE"/>
</dbReference>
<dbReference type="GO" id="GO:0003886">
    <property type="term" value="F:DNA (cytosine-5-)-methyltransferase activity"/>
    <property type="evidence" value="ECO:0007669"/>
    <property type="project" value="UniProtKB-EC"/>
</dbReference>
<feature type="non-terminal residue" evidence="9">
    <location>
        <position position="1"/>
    </location>
</feature>
<dbReference type="InterPro" id="IPR029063">
    <property type="entry name" value="SAM-dependent_MTases_sf"/>
</dbReference>
<evidence type="ECO:0000256" key="1">
    <source>
        <dbReference type="ARBA" id="ARBA00022603"/>
    </source>
</evidence>
<dbReference type="EC" id="2.1.1.37" evidence="8"/>
<organism evidence="9 10">
    <name type="scientific">Klebsiella variicola</name>
    <dbReference type="NCBI Taxonomy" id="244366"/>
    <lineage>
        <taxon>Bacteria</taxon>
        <taxon>Pseudomonadati</taxon>
        <taxon>Pseudomonadota</taxon>
        <taxon>Gammaproteobacteria</taxon>
        <taxon>Enterobacterales</taxon>
        <taxon>Enterobacteriaceae</taxon>
        <taxon>Klebsiella/Raoultella group</taxon>
        <taxon>Klebsiella</taxon>
        <taxon>Klebsiella pneumoniae complex</taxon>
    </lineage>
</organism>
<dbReference type="GO" id="GO:0044027">
    <property type="term" value="P:negative regulation of gene expression via chromosomal CpG island methylation"/>
    <property type="evidence" value="ECO:0007669"/>
    <property type="project" value="TreeGrafter"/>
</dbReference>
<evidence type="ECO:0000256" key="2">
    <source>
        <dbReference type="ARBA" id="ARBA00022679"/>
    </source>
</evidence>
<dbReference type="SUPFAM" id="SSF53335">
    <property type="entry name" value="S-adenosyl-L-methionine-dependent methyltransferases"/>
    <property type="match status" value="1"/>
</dbReference>
<dbReference type="PANTHER" id="PTHR10629">
    <property type="entry name" value="CYTOSINE-SPECIFIC METHYLTRANSFERASE"/>
    <property type="match status" value="1"/>
</dbReference>
<evidence type="ECO:0000256" key="5">
    <source>
        <dbReference type="ARBA" id="ARBA00047422"/>
    </source>
</evidence>
<protein>
    <recommendedName>
        <fullName evidence="8">Cytosine-specific methyltransferase</fullName>
        <ecNumber evidence="8">2.1.1.37</ecNumber>
    </recommendedName>
</protein>
<dbReference type="GO" id="GO:0003677">
    <property type="term" value="F:DNA binding"/>
    <property type="evidence" value="ECO:0007669"/>
    <property type="project" value="TreeGrafter"/>
</dbReference>
<evidence type="ECO:0000256" key="8">
    <source>
        <dbReference type="RuleBase" id="RU000417"/>
    </source>
</evidence>
<dbReference type="PROSITE" id="PS00094">
    <property type="entry name" value="C5_MTASE_1"/>
    <property type="match status" value="1"/>
</dbReference>
<dbReference type="PANTHER" id="PTHR10629:SF52">
    <property type="entry name" value="DNA (CYTOSINE-5)-METHYLTRANSFERASE 1"/>
    <property type="match status" value="1"/>
</dbReference>
<evidence type="ECO:0000256" key="7">
    <source>
        <dbReference type="RuleBase" id="RU000416"/>
    </source>
</evidence>
<evidence type="ECO:0000313" key="9">
    <source>
        <dbReference type="EMBL" id="PLM81206.1"/>
    </source>
</evidence>
<keyword evidence="3 6" id="KW-0949">S-adenosyl-L-methionine</keyword>